<feature type="signal peptide" evidence="13">
    <location>
        <begin position="1"/>
        <end position="21"/>
    </location>
</feature>
<proteinExistence type="inferred from homology"/>
<comment type="catalytic activity">
    <reaction evidence="11">
        <text>a 6-(alpha-D-glucosaminyl)-1-(1,2-diacyl-sn-glycero-3-phospho)-1D-myo-inositol + H2O = 6-(alpha-D-glucosaminyl)-1D-myo-inositol + a 1,2-diacyl-sn-glycero-3-phosphate + H(+)</text>
        <dbReference type="Rhea" id="RHEA:10832"/>
        <dbReference type="ChEBI" id="CHEBI:15377"/>
        <dbReference type="ChEBI" id="CHEBI:15378"/>
        <dbReference type="ChEBI" id="CHEBI:57997"/>
        <dbReference type="ChEBI" id="CHEBI:58608"/>
        <dbReference type="ChEBI" id="CHEBI:58700"/>
        <dbReference type="EC" id="3.1.4.50"/>
    </reaction>
</comment>
<dbReference type="AlphaFoldDB" id="A0A9N9AB28"/>
<dbReference type="EMBL" id="CAJVPI010000352">
    <property type="protein sequence ID" value="CAG8523713.1"/>
    <property type="molecule type" value="Genomic_DNA"/>
</dbReference>
<dbReference type="OrthoDB" id="5317514at2759"/>
<evidence type="ECO:0000259" key="14">
    <source>
        <dbReference type="Pfam" id="PF00882"/>
    </source>
</evidence>
<keyword evidence="16" id="KW-1185">Reference proteome</keyword>
<keyword evidence="9" id="KW-0325">Glycoprotein</keyword>
<feature type="repeat" description="FG-GAP" evidence="12">
    <location>
        <begin position="428"/>
        <end position="491"/>
    </location>
</feature>
<dbReference type="PANTHER" id="PTHR23221">
    <property type="entry name" value="GLYCOSYLPHOSPHATIDYLINOSITOL PHOSPHOLIPASE D"/>
    <property type="match status" value="1"/>
</dbReference>
<evidence type="ECO:0000256" key="6">
    <source>
        <dbReference type="ARBA" id="ARBA00022729"/>
    </source>
</evidence>
<dbReference type="InterPro" id="IPR013517">
    <property type="entry name" value="FG-GAP"/>
</dbReference>
<dbReference type="PANTHER" id="PTHR23221:SF7">
    <property type="entry name" value="PHOSPHATIDYLINOSITOL-GLYCAN-SPECIFIC PHOSPHOLIPASE D"/>
    <property type="match status" value="1"/>
</dbReference>
<dbReference type="GO" id="GO:0005615">
    <property type="term" value="C:extracellular space"/>
    <property type="evidence" value="ECO:0007669"/>
    <property type="project" value="TreeGrafter"/>
</dbReference>
<dbReference type="Gene3D" id="2.130.10.130">
    <property type="entry name" value="Integrin alpha, N-terminal"/>
    <property type="match status" value="2"/>
</dbReference>
<dbReference type="Pfam" id="PF01839">
    <property type="entry name" value="FG-GAP"/>
    <property type="match status" value="3"/>
</dbReference>
<dbReference type="InterPro" id="IPR001028">
    <property type="entry name" value="Gprt_PLipase_D"/>
</dbReference>
<dbReference type="PROSITE" id="PS51257">
    <property type="entry name" value="PROKAR_LIPOPROTEIN"/>
    <property type="match status" value="1"/>
</dbReference>
<comment type="caution">
    <text evidence="15">The sequence shown here is derived from an EMBL/GenBank/DDBJ whole genome shotgun (WGS) entry which is preliminary data.</text>
</comment>
<evidence type="ECO:0000256" key="2">
    <source>
        <dbReference type="ARBA" id="ARBA00008652"/>
    </source>
</evidence>
<protein>
    <recommendedName>
        <fullName evidence="4">Phosphatidylinositol-glycan-specific phospholipase D</fullName>
        <ecNumber evidence="3">3.1.4.50</ecNumber>
    </recommendedName>
    <alternativeName>
        <fullName evidence="10">Glycosyl-phosphatidylinositol-specific phospholipase D</fullName>
    </alternativeName>
</protein>
<dbReference type="EC" id="3.1.4.50" evidence="3"/>
<comment type="similarity">
    <text evidence="2">Belongs to the GPLD1 family.</text>
</comment>
<keyword evidence="7" id="KW-0677">Repeat</keyword>
<evidence type="ECO:0000256" key="1">
    <source>
        <dbReference type="ARBA" id="ARBA00004613"/>
    </source>
</evidence>
<evidence type="ECO:0000256" key="4">
    <source>
        <dbReference type="ARBA" id="ARBA00015988"/>
    </source>
</evidence>
<evidence type="ECO:0000256" key="5">
    <source>
        <dbReference type="ARBA" id="ARBA00022525"/>
    </source>
</evidence>
<dbReference type="GO" id="GO:0004621">
    <property type="term" value="F:glycosylphosphatidylinositol phospholipase D activity"/>
    <property type="evidence" value="ECO:0007669"/>
    <property type="project" value="UniProtKB-EC"/>
</dbReference>
<evidence type="ECO:0000256" key="3">
    <source>
        <dbReference type="ARBA" id="ARBA00012284"/>
    </source>
</evidence>
<evidence type="ECO:0000256" key="9">
    <source>
        <dbReference type="ARBA" id="ARBA00023180"/>
    </source>
</evidence>
<dbReference type="Pfam" id="PF00882">
    <property type="entry name" value="Zn_dep_PLPC"/>
    <property type="match status" value="1"/>
</dbReference>
<evidence type="ECO:0000313" key="15">
    <source>
        <dbReference type="EMBL" id="CAG8523713.1"/>
    </source>
</evidence>
<dbReference type="SMART" id="SM00191">
    <property type="entry name" value="Int_alpha"/>
    <property type="match status" value="3"/>
</dbReference>
<name>A0A9N9AB28_9GLOM</name>
<dbReference type="InterPro" id="IPR029002">
    <property type="entry name" value="PLPC/GPLD1"/>
</dbReference>
<dbReference type="SUPFAM" id="SSF69318">
    <property type="entry name" value="Integrin alpha N-terminal domain"/>
    <property type="match status" value="2"/>
</dbReference>
<keyword evidence="6 13" id="KW-0732">Signal</keyword>
<evidence type="ECO:0000256" key="12">
    <source>
        <dbReference type="PROSITE-ProRule" id="PRU00803"/>
    </source>
</evidence>
<reference evidence="15" key="1">
    <citation type="submission" date="2021-06" db="EMBL/GenBank/DDBJ databases">
        <authorList>
            <person name="Kallberg Y."/>
            <person name="Tangrot J."/>
            <person name="Rosling A."/>
        </authorList>
    </citation>
    <scope>NUCLEOTIDE SEQUENCE</scope>
    <source>
        <strain evidence="15">BR232B</strain>
    </source>
</reference>
<accession>A0A9N9AB28</accession>
<sequence>MAKRALVTCLLIAGIATAVSGCGMSLHNEVTVRALSDFSPVIAEYEKYADFIREYPTFVQTGSFFPDWGYDCLENPEQSEAAHWPEFLRAAVNYIRERYPRPWADEQTPQSIIAFLFAITSHDVADVSWHSIRMRNGFMRIMADINFGGDYNKAHQVADNGGEFTLSHMTKLDYLLDVWEAPLSDIKEIYNKIGLQARPEEMSYCIQKAFTAQQANKRLGKHFFAVYGQQSPFLIEQFTSYYRGGLNEMAANTHECWYALAKWLEEGAHEFFPCRIFAQYSTIDQVEQRGVREKARADENEQANMDTEDDDYINFGKIMRTHATEMLDVIGLQVKSSMDERGVARFYLEDRRNRTTEEITEDELEKINTIIRRAIAGNKSHSNRRDQRPLSISVQTSPFETPVSVSPTSPSNTTGLPVICHPVAEARKAATTLDIPQPYAGLGHAMCVGDFNNDGFKDLVLTAPYYTPPSSTALHVGSVFILDGGTSPLRHSNVHATADVAALANRTLTNPEQSAQARFGWSCAVVDLNGDGVDDLVISAPGAGNATNWSEEPGQTGYHPPPADIYSGRVYVYFGHVESGLSTTPDITIQPGDARFSLRIKIEQLGQALAAGDIDGDGKKDLIIGCPFCTLYIRGVTEQVGVLFFVLSSRNHSGILPLFEADHVLLSPLKRKRELFGSAIEIVNHADSAKVTLIVSARGYGKRGIPLAGRLYGYEITTREKQGEKMPMPEIVIRKTFDLSGTEKFQGLGSTILSGDFRGDGKVLLAVSSESEFWQAGALRIIDFTTLRNGSLISDLRLGEGMYALLYGSESASHFGSAVHANGKGSIWVSEPFALWDLHTDFVLKSIPITSLLESGKIYKYSFNPNTGLLTPGAEECLTTSENRSKFGSKMTEIDIDGDGVDDFIIAAVHSSKNVR</sequence>
<keyword evidence="8" id="KW-0378">Hydrolase</keyword>
<dbReference type="Proteomes" id="UP000789739">
    <property type="component" value="Unassembled WGS sequence"/>
</dbReference>
<feature type="chain" id="PRO_5040429711" description="Phosphatidylinositol-glycan-specific phospholipase D" evidence="13">
    <location>
        <begin position="22"/>
        <end position="916"/>
    </location>
</feature>
<evidence type="ECO:0000256" key="10">
    <source>
        <dbReference type="ARBA" id="ARBA00029753"/>
    </source>
</evidence>
<dbReference type="PRINTS" id="PR00718">
    <property type="entry name" value="PHPHLIPASED"/>
</dbReference>
<evidence type="ECO:0000256" key="11">
    <source>
        <dbReference type="ARBA" id="ARBA00093237"/>
    </source>
</evidence>
<organism evidence="15 16">
    <name type="scientific">Paraglomus brasilianum</name>
    <dbReference type="NCBI Taxonomy" id="144538"/>
    <lineage>
        <taxon>Eukaryota</taxon>
        <taxon>Fungi</taxon>
        <taxon>Fungi incertae sedis</taxon>
        <taxon>Mucoromycota</taxon>
        <taxon>Glomeromycotina</taxon>
        <taxon>Glomeromycetes</taxon>
        <taxon>Paraglomerales</taxon>
        <taxon>Paraglomeraceae</taxon>
        <taxon>Paraglomus</taxon>
    </lineage>
</organism>
<keyword evidence="5" id="KW-0964">Secreted</keyword>
<dbReference type="InterPro" id="IPR013519">
    <property type="entry name" value="Int_alpha_beta-p"/>
</dbReference>
<dbReference type="PROSITE" id="PS51470">
    <property type="entry name" value="FG_GAP"/>
    <property type="match status" value="2"/>
</dbReference>
<dbReference type="GO" id="GO:0031012">
    <property type="term" value="C:extracellular matrix"/>
    <property type="evidence" value="ECO:0007669"/>
    <property type="project" value="TreeGrafter"/>
</dbReference>
<dbReference type="InterPro" id="IPR028994">
    <property type="entry name" value="Integrin_alpha_N"/>
</dbReference>
<comment type="subcellular location">
    <subcellularLocation>
        <location evidence="1">Secreted</location>
    </subcellularLocation>
</comment>
<evidence type="ECO:0000256" key="8">
    <source>
        <dbReference type="ARBA" id="ARBA00022801"/>
    </source>
</evidence>
<gene>
    <name evidence="15" type="ORF">PBRASI_LOCUS3761</name>
</gene>
<feature type="repeat" description="FG-GAP" evidence="12">
    <location>
        <begin position="505"/>
        <end position="550"/>
    </location>
</feature>
<evidence type="ECO:0000256" key="7">
    <source>
        <dbReference type="ARBA" id="ARBA00022737"/>
    </source>
</evidence>
<feature type="domain" description="Phospholipase C/D" evidence="14">
    <location>
        <begin position="47"/>
        <end position="181"/>
    </location>
</feature>
<evidence type="ECO:0000256" key="13">
    <source>
        <dbReference type="SAM" id="SignalP"/>
    </source>
</evidence>
<evidence type="ECO:0000313" key="16">
    <source>
        <dbReference type="Proteomes" id="UP000789739"/>
    </source>
</evidence>